<dbReference type="OrthoDB" id="1305469at2759"/>
<feature type="compositionally biased region" description="Basic and acidic residues" evidence="1">
    <location>
        <begin position="51"/>
        <end position="60"/>
    </location>
</feature>
<evidence type="ECO:0000313" key="3">
    <source>
        <dbReference type="Proteomes" id="UP000824120"/>
    </source>
</evidence>
<gene>
    <name evidence="2" type="ORF">H5410_031108</name>
</gene>
<accession>A0A9J5YHG8</accession>
<feature type="region of interest" description="Disordered" evidence="1">
    <location>
        <begin position="1"/>
        <end position="35"/>
    </location>
</feature>
<sequence length="357" mass="42197">MSEGINQPPDDPGESKNQMQQADNTDILIDKAEDDEYKYYESASEEEMEEDQFHDVSKPHLDKDTNKVMEKQIREENNPHFVTVQDQNSSSLSKMITTSRLPTVNEDNTISWNIRSVRTLSAFERLKTLKNQYKISFISLQEPFVRADQVSFYMRHLDMQGSYANINNKIWLFWTNDFNCRTTFRKLLWEDLSSLSNTIQGPWSILGDFNVIAEVEEKTRGTPYRLDKSFDFINFIEECGMKDAGFVGNINTWCNNRDAPNTIWKRLDRVLYNSEWFDSFNGTYFINREEEFIKYLQFLNIWTEHPQFREIVKNVWDENHQGNPLWVLHQKLKRTSSHLSSWSKNTYGDIHMVEGNP</sequence>
<name>A0A9J5YHG8_SOLCO</name>
<keyword evidence="3" id="KW-1185">Reference proteome</keyword>
<organism evidence="2 3">
    <name type="scientific">Solanum commersonii</name>
    <name type="common">Commerson's wild potato</name>
    <name type="synonym">Commerson's nightshade</name>
    <dbReference type="NCBI Taxonomy" id="4109"/>
    <lineage>
        <taxon>Eukaryota</taxon>
        <taxon>Viridiplantae</taxon>
        <taxon>Streptophyta</taxon>
        <taxon>Embryophyta</taxon>
        <taxon>Tracheophyta</taxon>
        <taxon>Spermatophyta</taxon>
        <taxon>Magnoliopsida</taxon>
        <taxon>eudicotyledons</taxon>
        <taxon>Gunneridae</taxon>
        <taxon>Pentapetalae</taxon>
        <taxon>asterids</taxon>
        <taxon>lamiids</taxon>
        <taxon>Solanales</taxon>
        <taxon>Solanaceae</taxon>
        <taxon>Solanoideae</taxon>
        <taxon>Solaneae</taxon>
        <taxon>Solanum</taxon>
    </lineage>
</organism>
<dbReference type="EMBL" id="JACXVP010000006">
    <property type="protein sequence ID" value="KAG5599738.1"/>
    <property type="molecule type" value="Genomic_DNA"/>
</dbReference>
<evidence type="ECO:0000256" key="1">
    <source>
        <dbReference type="SAM" id="MobiDB-lite"/>
    </source>
</evidence>
<feature type="region of interest" description="Disordered" evidence="1">
    <location>
        <begin position="41"/>
        <end position="60"/>
    </location>
</feature>
<dbReference type="AlphaFoldDB" id="A0A9J5YHG8"/>
<dbReference type="InterPro" id="IPR036691">
    <property type="entry name" value="Endo/exonu/phosph_ase_sf"/>
</dbReference>
<proteinExistence type="predicted"/>
<feature type="compositionally biased region" description="Polar residues" evidence="1">
    <location>
        <begin position="15"/>
        <end position="24"/>
    </location>
</feature>
<dbReference type="Proteomes" id="UP000824120">
    <property type="component" value="Chromosome 6"/>
</dbReference>
<comment type="caution">
    <text evidence="2">The sequence shown here is derived from an EMBL/GenBank/DDBJ whole genome shotgun (WGS) entry which is preliminary data.</text>
</comment>
<dbReference type="Gene3D" id="3.60.10.10">
    <property type="entry name" value="Endonuclease/exonuclease/phosphatase"/>
    <property type="match status" value="1"/>
</dbReference>
<dbReference type="SUPFAM" id="SSF56219">
    <property type="entry name" value="DNase I-like"/>
    <property type="match status" value="1"/>
</dbReference>
<evidence type="ECO:0000313" key="2">
    <source>
        <dbReference type="EMBL" id="KAG5599738.1"/>
    </source>
</evidence>
<protein>
    <submittedName>
        <fullName evidence="2">Uncharacterized protein</fullName>
    </submittedName>
</protein>
<dbReference type="PANTHER" id="PTHR33710:SF35">
    <property type="entry name" value="RNA-DIRECTED DNA POLYMERASE (REVERSE TRANSCRIPTASE)_ RIBONUCLEASE H"/>
    <property type="match status" value="1"/>
</dbReference>
<reference evidence="2 3" key="1">
    <citation type="submission" date="2020-09" db="EMBL/GenBank/DDBJ databases">
        <title>De no assembly of potato wild relative species, Solanum commersonii.</title>
        <authorList>
            <person name="Cho K."/>
        </authorList>
    </citation>
    <scope>NUCLEOTIDE SEQUENCE [LARGE SCALE GENOMIC DNA]</scope>
    <source>
        <strain evidence="2">LZ3.2</strain>
        <tissue evidence="2">Leaf</tissue>
    </source>
</reference>
<dbReference type="PANTHER" id="PTHR33710">
    <property type="entry name" value="BNAC02G09200D PROTEIN"/>
    <property type="match status" value="1"/>
</dbReference>